<feature type="signal peptide" evidence="2">
    <location>
        <begin position="1"/>
        <end position="16"/>
    </location>
</feature>
<dbReference type="InterPro" id="IPR028994">
    <property type="entry name" value="Integrin_alpha_N"/>
</dbReference>
<dbReference type="SUPFAM" id="SSF69318">
    <property type="entry name" value="Integrin alpha N-terminal domain"/>
    <property type="match status" value="1"/>
</dbReference>
<feature type="compositionally biased region" description="Basic and acidic residues" evidence="1">
    <location>
        <begin position="33"/>
        <end position="52"/>
    </location>
</feature>
<keyword evidence="2" id="KW-0732">Signal</keyword>
<reference evidence="3 4" key="1">
    <citation type="submission" date="2018-06" db="EMBL/GenBank/DDBJ databases">
        <title>Lujinxingia sediminis gen. nov. sp. nov., a new facultative anaerobic member of the class Deltaproteobacteria, and proposal of Lujinxingaceae fam. nov.</title>
        <authorList>
            <person name="Guo L.-Y."/>
            <person name="Li C.-M."/>
            <person name="Wang S."/>
            <person name="Du Z.-J."/>
        </authorList>
    </citation>
    <scope>NUCLEOTIDE SEQUENCE [LARGE SCALE GENOMIC DNA]</scope>
    <source>
        <strain evidence="3 4">FA350</strain>
    </source>
</reference>
<evidence type="ECO:0000313" key="4">
    <source>
        <dbReference type="Proteomes" id="UP000249799"/>
    </source>
</evidence>
<dbReference type="EMBL" id="CP030032">
    <property type="protein sequence ID" value="AWV89673.1"/>
    <property type="molecule type" value="Genomic_DNA"/>
</dbReference>
<dbReference type="RefSeq" id="WP_111334528.1">
    <property type="nucleotide sequence ID" value="NZ_CP030032.1"/>
</dbReference>
<organism evidence="3 4">
    <name type="scientific">Bradymonas sediminis</name>
    <dbReference type="NCBI Taxonomy" id="1548548"/>
    <lineage>
        <taxon>Bacteria</taxon>
        <taxon>Deltaproteobacteria</taxon>
        <taxon>Bradymonadales</taxon>
        <taxon>Bradymonadaceae</taxon>
        <taxon>Bradymonas</taxon>
    </lineage>
</organism>
<gene>
    <name evidence="3" type="ORF">DN745_10110</name>
</gene>
<evidence type="ECO:0000256" key="1">
    <source>
        <dbReference type="SAM" id="MobiDB-lite"/>
    </source>
</evidence>
<proteinExistence type="predicted"/>
<feature type="compositionally biased region" description="Polar residues" evidence="1">
    <location>
        <begin position="20"/>
        <end position="32"/>
    </location>
</feature>
<protein>
    <submittedName>
        <fullName evidence="3">Uncharacterized protein</fullName>
    </submittedName>
</protein>
<sequence length="428" mass="46276">MVLLVVLPALSAPATAEVNPKSQPNPTGSNELARQKLPDDAHKSPAKLKDDASPSEALRWLAAAQKQNKPLEAIRKKLVETRVNGVNGVNEADAAASQEHPQVDSGDYDGDGRRDLAVVMPNPCAEDCSAQGPAWSAFVLWGDQSWTELYAVEARTVALLPQTDLTGDGLVDIALSAETCGAHTCFKDVKIYSVAPRPNKGAPSLRLIFDSQRQNDIATRGVELRGDKKPAEVTLSSGNIGSVGAGPFQRNLSVTYQWNPKAQKFSQRSKRWEKSNLRLHRLHDALNFIAENEPQKAETALQEVIDGRGLKDLPDALKGDAKLADLMRRQLPLVARFELAMLAAAQGDTARLDEIRKKLEADAPTSPATAATREFARAWKKDGDLKSACEAAAARFAQSTDKTWTLTALQLGYNSPVKFDAAGLCVAN</sequence>
<dbReference type="AlphaFoldDB" id="A0A2Z4FL44"/>
<keyword evidence="4" id="KW-1185">Reference proteome</keyword>
<name>A0A2Z4FL44_9DELT</name>
<feature type="chain" id="PRO_5044016987" evidence="2">
    <location>
        <begin position="17"/>
        <end position="428"/>
    </location>
</feature>
<evidence type="ECO:0000313" key="3">
    <source>
        <dbReference type="EMBL" id="AWV89673.1"/>
    </source>
</evidence>
<dbReference type="KEGG" id="bsed:DN745_10110"/>
<accession>A0A2Z4FL44</accession>
<feature type="region of interest" description="Disordered" evidence="1">
    <location>
        <begin position="91"/>
        <end position="113"/>
    </location>
</feature>
<feature type="region of interest" description="Disordered" evidence="1">
    <location>
        <begin position="15"/>
        <end position="54"/>
    </location>
</feature>
<evidence type="ECO:0000256" key="2">
    <source>
        <dbReference type="SAM" id="SignalP"/>
    </source>
</evidence>
<dbReference type="Proteomes" id="UP000249799">
    <property type="component" value="Chromosome"/>
</dbReference>